<dbReference type="Proteomes" id="UP000789860">
    <property type="component" value="Unassembled WGS sequence"/>
</dbReference>
<evidence type="ECO:0000313" key="2">
    <source>
        <dbReference type="Proteomes" id="UP000789860"/>
    </source>
</evidence>
<name>A0ACA9PNL8_9GLOM</name>
<evidence type="ECO:0000313" key="1">
    <source>
        <dbReference type="EMBL" id="CAG8709730.1"/>
    </source>
</evidence>
<gene>
    <name evidence="1" type="ORF">SCALOS_LOCUS10819</name>
</gene>
<protein>
    <submittedName>
        <fullName evidence="1">6617_t:CDS:1</fullName>
    </submittedName>
</protein>
<organism evidence="1 2">
    <name type="scientific">Scutellospora calospora</name>
    <dbReference type="NCBI Taxonomy" id="85575"/>
    <lineage>
        <taxon>Eukaryota</taxon>
        <taxon>Fungi</taxon>
        <taxon>Fungi incertae sedis</taxon>
        <taxon>Mucoromycota</taxon>
        <taxon>Glomeromycotina</taxon>
        <taxon>Glomeromycetes</taxon>
        <taxon>Diversisporales</taxon>
        <taxon>Gigasporaceae</taxon>
        <taxon>Scutellospora</taxon>
    </lineage>
</organism>
<accession>A0ACA9PNL8</accession>
<feature type="non-terminal residue" evidence="1">
    <location>
        <position position="1"/>
    </location>
</feature>
<keyword evidence="2" id="KW-1185">Reference proteome</keyword>
<reference evidence="1" key="1">
    <citation type="submission" date="2021-06" db="EMBL/GenBank/DDBJ databases">
        <authorList>
            <person name="Kallberg Y."/>
            <person name="Tangrot J."/>
            <person name="Rosling A."/>
        </authorList>
    </citation>
    <scope>NUCLEOTIDE SEQUENCE</scope>
    <source>
        <strain evidence="1">AU212A</strain>
    </source>
</reference>
<dbReference type="EMBL" id="CAJVPM010042673">
    <property type="protein sequence ID" value="CAG8709730.1"/>
    <property type="molecule type" value="Genomic_DNA"/>
</dbReference>
<sequence length="99" mass="11655">YELELAKHTINVIEYGGKAVKLISLINRAVVENLIYYDEIDFLLYPPNVIPPKTNFFNLLEFLAKLSKKINPEIMKPILWHVKYIICDGNEELNDYIWN</sequence>
<comment type="caution">
    <text evidence="1">The sequence shown here is derived from an EMBL/GenBank/DDBJ whole genome shotgun (WGS) entry which is preliminary data.</text>
</comment>
<feature type="non-terminal residue" evidence="1">
    <location>
        <position position="99"/>
    </location>
</feature>
<proteinExistence type="predicted"/>